<proteinExistence type="predicted"/>
<organism evidence="1">
    <name type="scientific">Anguilla anguilla</name>
    <name type="common">European freshwater eel</name>
    <name type="synonym">Muraena anguilla</name>
    <dbReference type="NCBI Taxonomy" id="7936"/>
    <lineage>
        <taxon>Eukaryota</taxon>
        <taxon>Metazoa</taxon>
        <taxon>Chordata</taxon>
        <taxon>Craniata</taxon>
        <taxon>Vertebrata</taxon>
        <taxon>Euteleostomi</taxon>
        <taxon>Actinopterygii</taxon>
        <taxon>Neopterygii</taxon>
        <taxon>Teleostei</taxon>
        <taxon>Anguilliformes</taxon>
        <taxon>Anguillidae</taxon>
        <taxon>Anguilla</taxon>
    </lineage>
</organism>
<dbReference type="EMBL" id="GBXM01051960">
    <property type="protein sequence ID" value="JAH56617.1"/>
    <property type="molecule type" value="Transcribed_RNA"/>
</dbReference>
<evidence type="ECO:0000313" key="1">
    <source>
        <dbReference type="EMBL" id="JAH56617.1"/>
    </source>
</evidence>
<reference evidence="1" key="1">
    <citation type="submission" date="2014-11" db="EMBL/GenBank/DDBJ databases">
        <authorList>
            <person name="Amaro Gonzalez C."/>
        </authorList>
    </citation>
    <scope>NUCLEOTIDE SEQUENCE</scope>
</reference>
<dbReference type="AlphaFoldDB" id="A0A0E9TT17"/>
<accession>A0A0E9TT17</accession>
<reference evidence="1" key="2">
    <citation type="journal article" date="2015" name="Fish Shellfish Immunol.">
        <title>Early steps in the European eel (Anguilla anguilla)-Vibrio vulnificus interaction in the gills: Role of the RtxA13 toxin.</title>
        <authorList>
            <person name="Callol A."/>
            <person name="Pajuelo D."/>
            <person name="Ebbesson L."/>
            <person name="Teles M."/>
            <person name="MacKenzie S."/>
            <person name="Amaro C."/>
        </authorList>
    </citation>
    <scope>NUCLEOTIDE SEQUENCE</scope>
</reference>
<sequence>MMPLGILYGFNVEQAKPQNLRKLDLVGFHFDTHSMLICEYRLWQKYVSCS</sequence>
<name>A0A0E9TT17_ANGAN</name>
<protein>
    <submittedName>
        <fullName evidence="1">Uncharacterized protein</fullName>
    </submittedName>
</protein>